<dbReference type="Gene3D" id="3.30.390.50">
    <property type="entry name" value="CO dehydrogenase flavoprotein, C-terminal domain"/>
    <property type="match status" value="1"/>
</dbReference>
<dbReference type="RefSeq" id="WP_154430402.1">
    <property type="nucleotide sequence ID" value="NZ_VUNI01000018.1"/>
</dbReference>
<keyword evidence="2" id="KW-0560">Oxidoreductase</keyword>
<dbReference type="SMART" id="SM01092">
    <property type="entry name" value="CO_deh_flav_C"/>
    <property type="match status" value="1"/>
</dbReference>
<dbReference type="InterPro" id="IPR036683">
    <property type="entry name" value="CO_DH_flav_C_dom_sf"/>
</dbReference>
<evidence type="ECO:0000259" key="3">
    <source>
        <dbReference type="PROSITE" id="PS51387"/>
    </source>
</evidence>
<dbReference type="InterPro" id="IPR051312">
    <property type="entry name" value="Diverse_Substr_Oxidored"/>
</dbReference>
<evidence type="ECO:0000313" key="5">
    <source>
        <dbReference type="Proteomes" id="UP000474024"/>
    </source>
</evidence>
<dbReference type="InterPro" id="IPR016169">
    <property type="entry name" value="FAD-bd_PCMH_sub2"/>
</dbReference>
<feature type="domain" description="FAD-binding PCMH-type" evidence="3">
    <location>
        <begin position="1"/>
        <end position="189"/>
    </location>
</feature>
<dbReference type="Proteomes" id="UP000474024">
    <property type="component" value="Unassembled WGS sequence"/>
</dbReference>
<dbReference type="EMBL" id="VUNI01000018">
    <property type="protein sequence ID" value="MST75434.1"/>
    <property type="molecule type" value="Genomic_DNA"/>
</dbReference>
<dbReference type="PROSITE" id="PS51387">
    <property type="entry name" value="FAD_PCMH"/>
    <property type="match status" value="1"/>
</dbReference>
<proteinExistence type="predicted"/>
<organism evidence="4 5">
    <name type="scientific">Roseburia porci</name>
    <dbReference type="NCBI Taxonomy" id="2605790"/>
    <lineage>
        <taxon>Bacteria</taxon>
        <taxon>Bacillati</taxon>
        <taxon>Bacillota</taxon>
        <taxon>Clostridia</taxon>
        <taxon>Lachnospirales</taxon>
        <taxon>Lachnospiraceae</taxon>
        <taxon>Roseburia</taxon>
    </lineage>
</organism>
<dbReference type="SUPFAM" id="SSF56176">
    <property type="entry name" value="FAD-binding/transporter-associated domain-like"/>
    <property type="match status" value="1"/>
</dbReference>
<name>A0A6L5YSI3_9FIRM</name>
<dbReference type="InterPro" id="IPR005107">
    <property type="entry name" value="CO_DH_flav_C"/>
</dbReference>
<dbReference type="PANTHER" id="PTHR42659">
    <property type="entry name" value="XANTHINE DEHYDROGENASE SUBUNIT C-RELATED"/>
    <property type="match status" value="1"/>
</dbReference>
<gene>
    <name evidence="4" type="ORF">FYJ75_10460</name>
</gene>
<dbReference type="AlphaFoldDB" id="A0A6L5YSI3"/>
<keyword evidence="1" id="KW-0285">Flavoprotein</keyword>
<dbReference type="InterPro" id="IPR002346">
    <property type="entry name" value="Mopterin_DH_FAD-bd"/>
</dbReference>
<accession>A0A6L5YSI3</accession>
<dbReference type="GO" id="GO:0071949">
    <property type="term" value="F:FAD binding"/>
    <property type="evidence" value="ECO:0007669"/>
    <property type="project" value="InterPro"/>
</dbReference>
<dbReference type="PANTHER" id="PTHR42659:SF9">
    <property type="entry name" value="XANTHINE DEHYDROGENASE FAD-BINDING SUBUNIT XDHB-RELATED"/>
    <property type="match status" value="1"/>
</dbReference>
<dbReference type="Gene3D" id="3.30.465.10">
    <property type="match status" value="1"/>
</dbReference>
<dbReference type="InterPro" id="IPR036318">
    <property type="entry name" value="FAD-bd_PCMH-like_sf"/>
</dbReference>
<dbReference type="InterPro" id="IPR016166">
    <property type="entry name" value="FAD-bd_PCMH"/>
</dbReference>
<reference evidence="4 5" key="1">
    <citation type="submission" date="2019-08" db="EMBL/GenBank/DDBJ databases">
        <title>In-depth cultivation of the pig gut microbiome towards novel bacterial diversity and tailored functional studies.</title>
        <authorList>
            <person name="Wylensek D."/>
            <person name="Hitch T.C.A."/>
            <person name="Clavel T."/>
        </authorList>
    </citation>
    <scope>NUCLEOTIDE SEQUENCE [LARGE SCALE GENOMIC DNA]</scope>
    <source>
        <strain evidence="4 5">MUC/MUC-530-WT-4D</strain>
    </source>
</reference>
<sequence>MLRFKQYYRVETIDEAYELNQKKANHIMAGNLWLRQQNRTIGGVIDLSDLGLDQIEETEDAFVIGAMVTLRQIECSEALAQYLNGAARESVRHIVGVQFRNLATVGGSLYGRYGFSDVLTLFLALGAKVRLYHTGEVELADYVDQKLDRDVLEAVILPKKVEGCSYQCIRNSETDFPVLTCCMAKVNGVYQGTIGARPGRAVLFRDETGLLKDGINEESVAAFADYVRTHVVTGSNYRAGAEYRRKMSGVLTKRALMAIKEGGLN</sequence>
<dbReference type="GO" id="GO:0016491">
    <property type="term" value="F:oxidoreductase activity"/>
    <property type="evidence" value="ECO:0007669"/>
    <property type="project" value="UniProtKB-KW"/>
</dbReference>
<evidence type="ECO:0000313" key="4">
    <source>
        <dbReference type="EMBL" id="MST75434.1"/>
    </source>
</evidence>
<evidence type="ECO:0000256" key="1">
    <source>
        <dbReference type="ARBA" id="ARBA00022630"/>
    </source>
</evidence>
<evidence type="ECO:0000256" key="2">
    <source>
        <dbReference type="ARBA" id="ARBA00023002"/>
    </source>
</evidence>
<protein>
    <submittedName>
        <fullName evidence="4">Molybdopterin dehydrogenase</fullName>
    </submittedName>
</protein>
<dbReference type="SUPFAM" id="SSF55447">
    <property type="entry name" value="CO dehydrogenase flavoprotein C-terminal domain-like"/>
    <property type="match status" value="1"/>
</dbReference>
<dbReference type="Pfam" id="PF00941">
    <property type="entry name" value="FAD_binding_5"/>
    <property type="match status" value="1"/>
</dbReference>
<comment type="caution">
    <text evidence="4">The sequence shown here is derived from an EMBL/GenBank/DDBJ whole genome shotgun (WGS) entry which is preliminary data.</text>
</comment>
<keyword evidence="5" id="KW-1185">Reference proteome</keyword>